<accession>A0ABR4K9B3</accession>
<feature type="transmembrane region" description="Helical" evidence="6">
    <location>
        <begin position="181"/>
        <end position="204"/>
    </location>
</feature>
<feature type="domain" description="Major facilitator superfamily (MFS) profile" evidence="7">
    <location>
        <begin position="55"/>
        <end position="534"/>
    </location>
</feature>
<dbReference type="PANTHER" id="PTHR23502">
    <property type="entry name" value="MAJOR FACILITATOR SUPERFAMILY"/>
    <property type="match status" value="1"/>
</dbReference>
<feature type="compositionally biased region" description="Polar residues" evidence="5">
    <location>
        <begin position="243"/>
        <end position="261"/>
    </location>
</feature>
<proteinExistence type="predicted"/>
<organism evidence="8 9">
    <name type="scientific">Aspergillus pseudoustus</name>
    <dbReference type="NCBI Taxonomy" id="1810923"/>
    <lineage>
        <taxon>Eukaryota</taxon>
        <taxon>Fungi</taxon>
        <taxon>Dikarya</taxon>
        <taxon>Ascomycota</taxon>
        <taxon>Pezizomycotina</taxon>
        <taxon>Eurotiomycetes</taxon>
        <taxon>Eurotiomycetidae</taxon>
        <taxon>Eurotiales</taxon>
        <taxon>Aspergillaceae</taxon>
        <taxon>Aspergillus</taxon>
        <taxon>Aspergillus subgen. Nidulantes</taxon>
    </lineage>
</organism>
<feature type="transmembrane region" description="Helical" evidence="6">
    <location>
        <begin position="488"/>
        <end position="509"/>
    </location>
</feature>
<feature type="transmembrane region" description="Helical" evidence="6">
    <location>
        <begin position="54"/>
        <end position="74"/>
    </location>
</feature>
<feature type="transmembrane region" description="Helical" evidence="6">
    <location>
        <begin position="349"/>
        <end position="370"/>
    </location>
</feature>
<reference evidence="8 9" key="1">
    <citation type="submission" date="2024-07" db="EMBL/GenBank/DDBJ databases">
        <title>Section-level genome sequencing and comparative genomics of Aspergillus sections Usti and Cavernicolus.</title>
        <authorList>
            <consortium name="Lawrence Berkeley National Laboratory"/>
            <person name="Nybo J.L."/>
            <person name="Vesth T.C."/>
            <person name="Theobald S."/>
            <person name="Frisvad J.C."/>
            <person name="Larsen T.O."/>
            <person name="Kjaerboelling I."/>
            <person name="Rothschild-Mancinelli K."/>
            <person name="Lyhne E.K."/>
            <person name="Kogle M.E."/>
            <person name="Barry K."/>
            <person name="Clum A."/>
            <person name="Na H."/>
            <person name="Ledsgaard L."/>
            <person name="Lin J."/>
            <person name="Lipzen A."/>
            <person name="Kuo A."/>
            <person name="Riley R."/>
            <person name="Mondo S."/>
            <person name="Labutti K."/>
            <person name="Haridas S."/>
            <person name="Pangalinan J."/>
            <person name="Salamov A.A."/>
            <person name="Simmons B.A."/>
            <person name="Magnuson J.K."/>
            <person name="Chen J."/>
            <person name="Drula E."/>
            <person name="Henrissat B."/>
            <person name="Wiebenga A."/>
            <person name="Lubbers R.J."/>
            <person name="Gomes A.C."/>
            <person name="Makela M.R."/>
            <person name="Stajich J."/>
            <person name="Grigoriev I.V."/>
            <person name="Mortensen U.H."/>
            <person name="De Vries R.P."/>
            <person name="Baker S.E."/>
            <person name="Andersen M.R."/>
        </authorList>
    </citation>
    <scope>NUCLEOTIDE SEQUENCE [LARGE SCALE GENOMIC DNA]</scope>
    <source>
        <strain evidence="8 9">CBS 123904</strain>
    </source>
</reference>
<dbReference type="InterPro" id="IPR020846">
    <property type="entry name" value="MFS_dom"/>
</dbReference>
<evidence type="ECO:0000256" key="5">
    <source>
        <dbReference type="SAM" id="MobiDB-lite"/>
    </source>
</evidence>
<sequence>MALEHIDASGHHVELIPGTEVFRVVVNDNDQEILRPRPSTNPDDPLNWTRTWKYIAVGTQIVYLFAGVASALSIGPMYPLLGSEFHLSGTQLNLLTGAAVLLLGYSNFIVVPLSNVFGRRFVAIALCTLTVGTSIWEALSGSYNVLLTARIVNGFSISTTETLMVQVVVDLFFLHERGLWMGVYFTAFFGGLFVGPIISGNIAAAHGWRSFFWLSTGLSAFVLVILILFFPETKWHTVHECTESQNTPNKGSKPSIIQTEHSQPEGEISKQKIRGRPAKKAFRLLTTPDPRWKYFILKDVISCAEIIFFPIIFWAGLCLAGCANLLLLWNLTQSSVLSAPPYNFSVSDVGYSNFSFLVGSLFGLATAGPLSDWYSQRATRRNNGIREAEFRLPVLLPYFVLTVIGIVIGGCAEEFLWPWPVLVIIGYGLTGLCVTSIPTIAIAYAVDSYKAMAGEIMVVGTVLKNTCGFGMTYWVVSLTESSGGNLAPVMVQLALVSGPVVFALPLWIWGKKLRRLSRDSRVHREDTSHGSTLE</sequence>
<evidence type="ECO:0000256" key="3">
    <source>
        <dbReference type="ARBA" id="ARBA00022989"/>
    </source>
</evidence>
<dbReference type="Pfam" id="PF07690">
    <property type="entry name" value="MFS_1"/>
    <property type="match status" value="1"/>
</dbReference>
<evidence type="ECO:0000256" key="2">
    <source>
        <dbReference type="ARBA" id="ARBA00022692"/>
    </source>
</evidence>
<evidence type="ECO:0000256" key="1">
    <source>
        <dbReference type="ARBA" id="ARBA00004141"/>
    </source>
</evidence>
<dbReference type="Proteomes" id="UP001610446">
    <property type="component" value="Unassembled WGS sequence"/>
</dbReference>
<feature type="transmembrane region" description="Helical" evidence="6">
    <location>
        <begin position="456"/>
        <end position="476"/>
    </location>
</feature>
<dbReference type="InterPro" id="IPR036259">
    <property type="entry name" value="MFS_trans_sf"/>
</dbReference>
<feature type="transmembrane region" description="Helical" evidence="6">
    <location>
        <begin position="121"/>
        <end position="139"/>
    </location>
</feature>
<comment type="caution">
    <text evidence="8">The sequence shown here is derived from an EMBL/GenBank/DDBJ whole genome shotgun (WGS) entry which is preliminary data.</text>
</comment>
<feature type="transmembrane region" description="Helical" evidence="6">
    <location>
        <begin position="421"/>
        <end position="444"/>
    </location>
</feature>
<dbReference type="InterPro" id="IPR011701">
    <property type="entry name" value="MFS"/>
</dbReference>
<keyword evidence="2 6" id="KW-0812">Transmembrane</keyword>
<comment type="subcellular location">
    <subcellularLocation>
        <location evidence="1">Membrane</location>
        <topology evidence="1">Multi-pass membrane protein</topology>
    </subcellularLocation>
</comment>
<feature type="region of interest" description="Disordered" evidence="5">
    <location>
        <begin position="241"/>
        <end position="270"/>
    </location>
</feature>
<evidence type="ECO:0000313" key="8">
    <source>
        <dbReference type="EMBL" id="KAL2848880.1"/>
    </source>
</evidence>
<keyword evidence="9" id="KW-1185">Reference proteome</keyword>
<dbReference type="SUPFAM" id="SSF103473">
    <property type="entry name" value="MFS general substrate transporter"/>
    <property type="match status" value="1"/>
</dbReference>
<evidence type="ECO:0000313" key="9">
    <source>
        <dbReference type="Proteomes" id="UP001610446"/>
    </source>
</evidence>
<feature type="transmembrane region" description="Helical" evidence="6">
    <location>
        <begin position="210"/>
        <end position="230"/>
    </location>
</feature>
<feature type="transmembrane region" description="Helical" evidence="6">
    <location>
        <begin position="306"/>
        <end position="329"/>
    </location>
</feature>
<evidence type="ECO:0000256" key="6">
    <source>
        <dbReference type="SAM" id="Phobius"/>
    </source>
</evidence>
<dbReference type="PANTHER" id="PTHR23502:SF149">
    <property type="entry name" value="TRANSPORTER, PUTATIVE-RELATED"/>
    <property type="match status" value="1"/>
</dbReference>
<keyword evidence="4 6" id="KW-0472">Membrane</keyword>
<name>A0ABR4K9B3_9EURO</name>
<feature type="transmembrane region" description="Helical" evidence="6">
    <location>
        <begin position="151"/>
        <end position="174"/>
    </location>
</feature>
<dbReference type="PROSITE" id="PS50850">
    <property type="entry name" value="MFS"/>
    <property type="match status" value="1"/>
</dbReference>
<dbReference type="Gene3D" id="1.20.1250.20">
    <property type="entry name" value="MFS general substrate transporter like domains"/>
    <property type="match status" value="1"/>
</dbReference>
<protein>
    <submittedName>
        <fullName evidence="8">Major facilitator superfamily domain-containing protein</fullName>
    </submittedName>
</protein>
<evidence type="ECO:0000256" key="4">
    <source>
        <dbReference type="ARBA" id="ARBA00023136"/>
    </source>
</evidence>
<feature type="transmembrane region" description="Helical" evidence="6">
    <location>
        <begin position="94"/>
        <end position="114"/>
    </location>
</feature>
<gene>
    <name evidence="8" type="ORF">BJY01DRAFT_246105</name>
</gene>
<feature type="transmembrane region" description="Helical" evidence="6">
    <location>
        <begin position="390"/>
        <end position="409"/>
    </location>
</feature>
<evidence type="ECO:0000259" key="7">
    <source>
        <dbReference type="PROSITE" id="PS50850"/>
    </source>
</evidence>
<dbReference type="EMBL" id="JBFXLU010000046">
    <property type="protein sequence ID" value="KAL2848880.1"/>
    <property type="molecule type" value="Genomic_DNA"/>
</dbReference>
<keyword evidence="3 6" id="KW-1133">Transmembrane helix</keyword>